<protein>
    <submittedName>
        <fullName evidence="4">Replication protein</fullName>
    </submittedName>
</protein>
<dbReference type="NCBIfam" id="TIGR02220">
    <property type="entry name" value="phg_TIGR02220"/>
    <property type="match status" value="1"/>
</dbReference>
<keyword evidence="5" id="KW-1185">Reference proteome</keyword>
<dbReference type="InterPro" id="IPR053162">
    <property type="entry name" value="DnaD"/>
</dbReference>
<gene>
    <name evidence="4" type="ORF">BAMA_12435</name>
</gene>
<dbReference type="OrthoDB" id="3199595at2"/>
<sequence>MSEVQVKWIKLSTTMFEDEKIRLIESMPEADTLLIIWVKLLAQAGKINASGYIFLNENIPYTEEMLAALFNRPLNTVRMALSTFEKFGMIHIDENHYINVINWGKHQSLEKLEQIREGNNLRKRKQRAKEKQKKLEMSRDSHVTRHKDVTDIDKDLDKDIDKEVKKESSPEESQDNTQNESIPYQEIVDYLNSQAQTNYRHTSKKTREVIQARWKEGFDLLDFKKVIDIKTSQWLDNPDFSIYLRPITLFGTKFEGYLNEKSVRKGVIKGGSNDASNGKDSSFIKKYDFSKR</sequence>
<dbReference type="eggNOG" id="COG3935">
    <property type="taxonomic scope" value="Bacteria"/>
</dbReference>
<feature type="compositionally biased region" description="Basic residues" evidence="1">
    <location>
        <begin position="121"/>
        <end position="132"/>
    </location>
</feature>
<feature type="region of interest" description="Disordered" evidence="1">
    <location>
        <begin position="118"/>
        <end position="182"/>
    </location>
</feature>
<evidence type="ECO:0000256" key="1">
    <source>
        <dbReference type="SAM" id="MobiDB-lite"/>
    </source>
</evidence>
<organism evidence="4 5">
    <name type="scientific">Bacillus manliponensis</name>
    <dbReference type="NCBI Taxonomy" id="574376"/>
    <lineage>
        <taxon>Bacteria</taxon>
        <taxon>Bacillati</taxon>
        <taxon>Bacillota</taxon>
        <taxon>Bacilli</taxon>
        <taxon>Bacillales</taxon>
        <taxon>Bacillaceae</taxon>
        <taxon>Bacillus</taxon>
        <taxon>Bacillus cereus group</taxon>
    </lineage>
</organism>
<dbReference type="STRING" id="574376.BAMA_12435"/>
<feature type="domain" description="Phage conserved hypothetical protein C-terminal" evidence="2">
    <location>
        <begin position="187"/>
        <end position="259"/>
    </location>
</feature>
<dbReference type="Pfam" id="PF09681">
    <property type="entry name" value="Phage_rep_org_N"/>
    <property type="match status" value="1"/>
</dbReference>
<dbReference type="AlphaFoldDB" id="A0A073JR52"/>
<dbReference type="EMBL" id="JOTN01000026">
    <property type="protein sequence ID" value="KEK17544.1"/>
    <property type="molecule type" value="Genomic_DNA"/>
</dbReference>
<dbReference type="InterPro" id="IPR010056">
    <property type="entry name" value="Phage_rep_org__N"/>
</dbReference>
<evidence type="ECO:0000259" key="3">
    <source>
        <dbReference type="Pfam" id="PF09681"/>
    </source>
</evidence>
<dbReference type="RefSeq" id="WP_034643066.1">
    <property type="nucleotide sequence ID" value="NZ_CBCSJC010000001.1"/>
</dbReference>
<dbReference type="InterPro" id="IPR011741">
    <property type="entry name" value="Phg_2220_C"/>
</dbReference>
<dbReference type="PANTHER" id="PTHR37293">
    <property type="entry name" value="PHAGE REPLICATION PROTEIN-RELATED"/>
    <property type="match status" value="1"/>
</dbReference>
<name>A0A073JR52_9BACI</name>
<dbReference type="NCBIfam" id="TIGR01714">
    <property type="entry name" value="phage_rep_org_N"/>
    <property type="match status" value="1"/>
</dbReference>
<dbReference type="PANTHER" id="PTHR37293:SF7">
    <property type="entry name" value="HYPOTHETICAL PHAGE PROTEIN"/>
    <property type="match status" value="1"/>
</dbReference>
<evidence type="ECO:0000313" key="4">
    <source>
        <dbReference type="EMBL" id="KEK17544.1"/>
    </source>
</evidence>
<accession>A0A073JR52</accession>
<reference evidence="4 5" key="1">
    <citation type="submission" date="2014-06" db="EMBL/GenBank/DDBJ databases">
        <title>Draft genome sequence of Bacillus manliponensis JCM 15802 (MCCC 1A00708).</title>
        <authorList>
            <person name="Lai Q."/>
            <person name="Liu Y."/>
            <person name="Shao Z."/>
        </authorList>
    </citation>
    <scope>NUCLEOTIDE SEQUENCE [LARGE SCALE GENOMIC DNA]</scope>
    <source>
        <strain evidence="4 5">JCM 15802</strain>
    </source>
</reference>
<comment type="caution">
    <text evidence="4">The sequence shown here is derived from an EMBL/GenBank/DDBJ whole genome shotgun (WGS) entry which is preliminary data.</text>
</comment>
<evidence type="ECO:0000259" key="2">
    <source>
        <dbReference type="Pfam" id="PF09524"/>
    </source>
</evidence>
<dbReference type="Pfam" id="PF09524">
    <property type="entry name" value="Phg_2220_C"/>
    <property type="match status" value="1"/>
</dbReference>
<evidence type="ECO:0000313" key="5">
    <source>
        <dbReference type="Proteomes" id="UP000027822"/>
    </source>
</evidence>
<feature type="compositionally biased region" description="Basic and acidic residues" evidence="1">
    <location>
        <begin position="133"/>
        <end position="169"/>
    </location>
</feature>
<feature type="domain" description="Phage replisome organiser N-terminal" evidence="3">
    <location>
        <begin position="8"/>
        <end position="127"/>
    </location>
</feature>
<proteinExistence type="predicted"/>
<dbReference type="Proteomes" id="UP000027822">
    <property type="component" value="Unassembled WGS sequence"/>
</dbReference>